<dbReference type="AlphaFoldDB" id="A0A5C4NBR7"/>
<accession>A0A5C4NBR7</accession>
<proteinExistence type="predicted"/>
<dbReference type="Proteomes" id="UP000305709">
    <property type="component" value="Unassembled WGS sequence"/>
</dbReference>
<name>A0A5C4NBR7_9RHOB</name>
<comment type="caution">
    <text evidence="1">The sequence shown here is derived from an EMBL/GenBank/DDBJ whole genome shotgun (WGS) entry which is preliminary data.</text>
</comment>
<evidence type="ECO:0008006" key="3">
    <source>
        <dbReference type="Google" id="ProtNLM"/>
    </source>
</evidence>
<dbReference type="EMBL" id="VDFV01000026">
    <property type="protein sequence ID" value="TNC68063.1"/>
    <property type="molecule type" value="Genomic_DNA"/>
</dbReference>
<keyword evidence="2" id="KW-1185">Reference proteome</keyword>
<sequence length="62" mass="7159">MDAFHRRFLTHATISTRFGEHRNTILARLKVAGVAPFRPGRQDYGAIYLRQDVEALYARNGR</sequence>
<organism evidence="1 2">
    <name type="scientific">Rubellimicrobium roseum</name>
    <dbReference type="NCBI Taxonomy" id="687525"/>
    <lineage>
        <taxon>Bacteria</taxon>
        <taxon>Pseudomonadati</taxon>
        <taxon>Pseudomonadota</taxon>
        <taxon>Alphaproteobacteria</taxon>
        <taxon>Rhodobacterales</taxon>
        <taxon>Roseobacteraceae</taxon>
        <taxon>Rubellimicrobium</taxon>
    </lineage>
</organism>
<evidence type="ECO:0000313" key="1">
    <source>
        <dbReference type="EMBL" id="TNC68063.1"/>
    </source>
</evidence>
<evidence type="ECO:0000313" key="2">
    <source>
        <dbReference type="Proteomes" id="UP000305709"/>
    </source>
</evidence>
<gene>
    <name evidence="1" type="ORF">FHG71_15220</name>
</gene>
<protein>
    <recommendedName>
        <fullName evidence="3">DNA-binding protein</fullName>
    </recommendedName>
</protein>
<reference evidence="1 2" key="1">
    <citation type="submission" date="2019-06" db="EMBL/GenBank/DDBJ databases">
        <authorList>
            <person name="Jiang L."/>
        </authorList>
    </citation>
    <scope>NUCLEOTIDE SEQUENCE [LARGE SCALE GENOMIC DNA]</scope>
    <source>
        <strain evidence="1 2">YIM 48858</strain>
    </source>
</reference>
<dbReference type="OrthoDB" id="7595282at2"/>